<evidence type="ECO:0000256" key="2">
    <source>
        <dbReference type="SAM" id="MobiDB-lite"/>
    </source>
</evidence>
<dbReference type="Proteomes" id="UP000244005">
    <property type="component" value="Unassembled WGS sequence"/>
</dbReference>
<dbReference type="PANTHER" id="PTHR33566">
    <property type="entry name" value="EN/SPM-LIKE TRANSPOSON-RELATED"/>
    <property type="match status" value="1"/>
</dbReference>
<feature type="coiled-coil region" evidence="1">
    <location>
        <begin position="1783"/>
        <end position="1865"/>
    </location>
</feature>
<accession>A0A2R6WCA9</accession>
<protein>
    <submittedName>
        <fullName evidence="3">Uncharacterized protein</fullName>
    </submittedName>
</protein>
<dbReference type="PANTHER" id="PTHR33566:SF1">
    <property type="entry name" value="EN_SPM-LIKE TRANSPOSON-RELATED"/>
    <property type="match status" value="1"/>
</dbReference>
<evidence type="ECO:0000313" key="4">
    <source>
        <dbReference type="Proteomes" id="UP000244005"/>
    </source>
</evidence>
<dbReference type="Gramene" id="Mp7g15910.1">
    <property type="protein sequence ID" value="Mp7g15910.1.cds"/>
    <property type="gene ID" value="Mp7g15910"/>
</dbReference>
<reference evidence="4" key="1">
    <citation type="journal article" date="2017" name="Cell">
        <title>Insights into land plant evolution garnered from the Marchantia polymorpha genome.</title>
        <authorList>
            <person name="Bowman J.L."/>
            <person name="Kohchi T."/>
            <person name="Yamato K.T."/>
            <person name="Jenkins J."/>
            <person name="Shu S."/>
            <person name="Ishizaki K."/>
            <person name="Yamaoka S."/>
            <person name="Nishihama R."/>
            <person name="Nakamura Y."/>
            <person name="Berger F."/>
            <person name="Adam C."/>
            <person name="Aki S.S."/>
            <person name="Althoff F."/>
            <person name="Araki T."/>
            <person name="Arteaga-Vazquez M.A."/>
            <person name="Balasubrmanian S."/>
            <person name="Barry K."/>
            <person name="Bauer D."/>
            <person name="Boehm C.R."/>
            <person name="Briginshaw L."/>
            <person name="Caballero-Perez J."/>
            <person name="Catarino B."/>
            <person name="Chen F."/>
            <person name="Chiyoda S."/>
            <person name="Chovatia M."/>
            <person name="Davies K.M."/>
            <person name="Delmans M."/>
            <person name="Demura T."/>
            <person name="Dierschke T."/>
            <person name="Dolan L."/>
            <person name="Dorantes-Acosta A.E."/>
            <person name="Eklund D.M."/>
            <person name="Florent S.N."/>
            <person name="Flores-Sandoval E."/>
            <person name="Fujiyama A."/>
            <person name="Fukuzawa H."/>
            <person name="Galik B."/>
            <person name="Grimanelli D."/>
            <person name="Grimwood J."/>
            <person name="Grossniklaus U."/>
            <person name="Hamada T."/>
            <person name="Haseloff J."/>
            <person name="Hetherington A.J."/>
            <person name="Higo A."/>
            <person name="Hirakawa Y."/>
            <person name="Hundley H.N."/>
            <person name="Ikeda Y."/>
            <person name="Inoue K."/>
            <person name="Inoue S.I."/>
            <person name="Ishida S."/>
            <person name="Jia Q."/>
            <person name="Kakita M."/>
            <person name="Kanazawa T."/>
            <person name="Kawai Y."/>
            <person name="Kawashima T."/>
            <person name="Kennedy M."/>
            <person name="Kinose K."/>
            <person name="Kinoshita T."/>
            <person name="Kohara Y."/>
            <person name="Koide E."/>
            <person name="Komatsu K."/>
            <person name="Kopischke S."/>
            <person name="Kubo M."/>
            <person name="Kyozuka J."/>
            <person name="Lagercrantz U."/>
            <person name="Lin S.S."/>
            <person name="Lindquist E."/>
            <person name="Lipzen A.M."/>
            <person name="Lu C.W."/>
            <person name="De Luna E."/>
            <person name="Martienssen R.A."/>
            <person name="Minamino N."/>
            <person name="Mizutani M."/>
            <person name="Mizutani M."/>
            <person name="Mochizuki N."/>
            <person name="Monte I."/>
            <person name="Mosher R."/>
            <person name="Nagasaki H."/>
            <person name="Nakagami H."/>
            <person name="Naramoto S."/>
            <person name="Nishitani K."/>
            <person name="Ohtani M."/>
            <person name="Okamoto T."/>
            <person name="Okumura M."/>
            <person name="Phillips J."/>
            <person name="Pollak B."/>
            <person name="Reinders A."/>
            <person name="Rovekamp M."/>
            <person name="Sano R."/>
            <person name="Sawa S."/>
            <person name="Schmid M.W."/>
            <person name="Shirakawa M."/>
            <person name="Solano R."/>
            <person name="Spunde A."/>
            <person name="Suetsugu N."/>
            <person name="Sugano S."/>
            <person name="Sugiyama A."/>
            <person name="Sun R."/>
            <person name="Suzuki Y."/>
            <person name="Takenaka M."/>
            <person name="Takezawa D."/>
            <person name="Tomogane H."/>
            <person name="Tsuzuki M."/>
            <person name="Ueda T."/>
            <person name="Umeda M."/>
            <person name="Ward J.M."/>
            <person name="Watanabe Y."/>
            <person name="Yazaki K."/>
            <person name="Yokoyama R."/>
            <person name="Yoshitake Y."/>
            <person name="Yotsui I."/>
            <person name="Zachgo S."/>
            <person name="Schmutz J."/>
        </authorList>
    </citation>
    <scope>NUCLEOTIDE SEQUENCE [LARGE SCALE GENOMIC DNA]</scope>
    <source>
        <strain evidence="4">Tak-1</strain>
    </source>
</reference>
<dbReference type="Gene3D" id="3.30.565.10">
    <property type="entry name" value="Histidine kinase-like ATPase, C-terminal domain"/>
    <property type="match status" value="1"/>
</dbReference>
<name>A0A2R6WCA9_MARPO</name>
<evidence type="ECO:0000313" key="3">
    <source>
        <dbReference type="EMBL" id="PTQ31469.1"/>
    </source>
</evidence>
<keyword evidence="1" id="KW-0175">Coiled coil</keyword>
<dbReference type="InterPro" id="IPR036890">
    <property type="entry name" value="HATPase_C_sf"/>
</dbReference>
<dbReference type="OrthoDB" id="10036779at2759"/>
<feature type="compositionally biased region" description="Polar residues" evidence="2">
    <location>
        <begin position="24"/>
        <end position="35"/>
    </location>
</feature>
<keyword evidence="4" id="KW-1185">Reference proteome</keyword>
<proteinExistence type="predicted"/>
<feature type="region of interest" description="Disordered" evidence="2">
    <location>
        <begin position="1"/>
        <end position="57"/>
    </location>
</feature>
<dbReference type="EMBL" id="KZ772783">
    <property type="protein sequence ID" value="PTQ31469.1"/>
    <property type="molecule type" value="Genomic_DNA"/>
</dbReference>
<gene>
    <name evidence="3" type="ORF">MARPO_0111s0028</name>
</gene>
<sequence>MGLPLTSSISSSEDTDFQAGSKPLQGSQADHSTYPSLDVCMKNQQQPRSASSSSSIKGASSSAECASVLVEESECEMKAVIPWNFRELLSPIRLTLPQDHGQLALVMQQSTTLQVLLPNNIALSVSMVLNEQTEIQHIIHAIFIESQKSASHSLTIQSDREIDWKSSWLESVTGEPLIKEHLIKMKNQPSATVVLQDGQPNSVHSHEHLWDLTPQPQMLGRLPQGYSLLTALADEVDNALQAVWETTGHKRLISVDLAPDCITIFDSGPGMDSTMDNSIEFWGTLGRTKHRAKNIEAIGGHPPFLKPYLGKYGAGGVAAALHLGGCVKVSSKTLASKRVVTLVLDLQGLEERSNSSENLWKTRGSLREMTQEEREKSPHGSFTKVEITRLKEQYCISKQADGRNYWKVAQLKRQLKDIYFLYIQSDDGVSSKVTCPVNFRVNNQDLLEVTDCEISIVNMHTCNGEPFVCDMEFTKPVEGSHNRDINVERAHIRIKCDYFPNIRGREMLQEVIDKLRELDKDYQYNFDTMPRVGVRWLGRLLPDAKWPNLPFMDVALAHKKQGEVHRIWTKRVKAFVDTDAGFHPTQSKTDLEKDHPFTTALRTLGGSHDGISAEGVKIRIRYMDKLLPLEELSKVYMRWLQKMHEEFDQEVTFLDPPTFIFHQESLKELKVNKPVAILHKKIKLNELYTWEINDENPIRLKLGRGCLGTKGAVWVTLEFFYCAGTDDERGEVNMICRPIEAADEDGSKLEYSEGQLTFRLNKSLCFPFLTLLSEKCHKVDESEWSNQVKRYGGTSPSFVEVLSQEDSERFGLQFALPRSGTTVRAGYGLPEDLLVVVRPRKGHGPSFKKGRIISEPMKVSMKVMFKSQDGGSLTRRKIKAEDETEQLELLHETTSQCIIHPSGVKGLYSFSTKGTNFSTLTRRGEYTFQFELISDDYRFVQPAIRTLIVEAADGKSDWTIFTCDTQDSLTIRLDEKLKYPLFIERRDEFGNTMPLGDLKEVTLVTVGKDGQWLGMSTTVTLTDPEMQLNSKRDTLLLEDIQFDKGNLASIQPHREGLLQLHSEGKKLAETSCSVFPGDIALVELKSDTTLALKSFYPEEIIQQLTIQARDKFGNQAAQGQKLKVVLDGLSFFNESSLWEVDETGQLQLGGLLKITGPFSTTGSIKFVSESNVDLLEVPVKVVDRFLQKLGELPSEAWCGMQLAGVDVEIVDERGERDTSVDAAKPDSVELEVSWIPNAAFKFTEGVCTLPTIQLPRTPGVWAGTCYISNRHQISLGFEVEVRMADANILAHATSGPEVIETKSGEPFRLRFRALVDTLGEPGVLTDELQSGLVLSVACERPRALHPDKVFWDFVLLKVEEGVYEAVVSLSRTTGTYFLELTHLESKMIGMVRWKILLRHGKLTELLPLARDVRGIMPKQSRAPLSSCQVAVGDLLPALEILLLDSEKNFCTRYDGRALELQCRKCPQWKVLSAEIANGAAEFESLVMYLDKGEYELYAELDDPEVSCGCSIDLRVIHGNYPSQIKVDTETATEICLSGETQQFLPELVITLDSADGRRLKNKVQVRASLRNTECAESTPLLTLPDSESGMASSVSNNELVLYDETANKRKRHCGDSKYVFDQLPVPRRAGNYRLKIHLPEFPVDPIWRLISVKHGPPHRLEICHATIGEELQQLEVKLVDAHDNICSESFGELRLSFTIDTSALFPSEGISQPCPLLSKSTAELIAGVCKFDKLEFGSGLEGMYQMHLFYEGPAELPVKSEAVRVLITSGKIVQSVLDRLNNLQSLTQDLKAMTHEISRLCQELETEKNRLEILDRKIDLFEENIKQLREELDVFDACYEQNKEMLEAEKERDKLLQTREDVHEAIKKLPGPDSSPLDFCEKFGRGLAAKSNALLDLVVMLAGVEDERLNRILSVYLGRSSLLLIACETREQLRQSYASKLWNGRCEVICLEELSECTVPTDVEHPQKLLCLPEPVGRNGQVPRGFLGFAVNLIHLQPEHMHTRRTLFFHLLGECHVYDSEENMNQALNDLPCPPGAMSLDGAFVKDRLRHPLGRGCPTICFPAVPFEERSQCSLLPPACEAFKSLKRRNDVGEQIQQKMSAIRGCEQEKTDSSSKIQRMEQALTIQKQNEQRLQDMMSHLVKEVETVKSVAELIDSRSLDSGEQRLRIFLVYR</sequence>
<organism evidence="3 4">
    <name type="scientific">Marchantia polymorpha</name>
    <name type="common">Common liverwort</name>
    <name type="synonym">Marchantia aquatica</name>
    <dbReference type="NCBI Taxonomy" id="3197"/>
    <lineage>
        <taxon>Eukaryota</taxon>
        <taxon>Viridiplantae</taxon>
        <taxon>Streptophyta</taxon>
        <taxon>Embryophyta</taxon>
        <taxon>Marchantiophyta</taxon>
        <taxon>Marchantiopsida</taxon>
        <taxon>Marchantiidae</taxon>
        <taxon>Marchantiales</taxon>
        <taxon>Marchantiaceae</taxon>
        <taxon>Marchantia</taxon>
    </lineage>
</organism>
<evidence type="ECO:0000256" key="1">
    <source>
        <dbReference type="SAM" id="Coils"/>
    </source>
</evidence>
<feature type="compositionally biased region" description="Polar residues" evidence="2">
    <location>
        <begin position="1"/>
        <end position="12"/>
    </location>
</feature>